<reference evidence="4" key="2">
    <citation type="submission" date="2015-01" db="EMBL/GenBank/DDBJ databases">
        <title>Evolutionary Origins and Diversification of the Mycorrhizal Mutualists.</title>
        <authorList>
            <consortium name="DOE Joint Genome Institute"/>
            <consortium name="Mycorrhizal Genomics Consortium"/>
            <person name="Kohler A."/>
            <person name="Kuo A."/>
            <person name="Nagy L.G."/>
            <person name="Floudas D."/>
            <person name="Copeland A."/>
            <person name="Barry K.W."/>
            <person name="Cichocki N."/>
            <person name="Veneault-Fourrey C."/>
            <person name="LaButti K."/>
            <person name="Lindquist E.A."/>
            <person name="Lipzen A."/>
            <person name="Lundell T."/>
            <person name="Morin E."/>
            <person name="Murat C."/>
            <person name="Riley R."/>
            <person name="Ohm R."/>
            <person name="Sun H."/>
            <person name="Tunlid A."/>
            <person name="Henrissat B."/>
            <person name="Grigoriev I.V."/>
            <person name="Hibbett D.S."/>
            <person name="Martin F."/>
        </authorList>
    </citation>
    <scope>NUCLEOTIDE SEQUENCE [LARGE SCALE GENOMIC DNA]</scope>
    <source>
        <strain evidence="4">Foug A</strain>
    </source>
</reference>
<dbReference type="OrthoDB" id="2269034at2759"/>
<protein>
    <recommendedName>
        <fullName evidence="2">F-box domain-containing protein</fullName>
    </recommendedName>
</protein>
<dbReference type="AlphaFoldDB" id="A0A0C3ARB9"/>
<evidence type="ECO:0000259" key="2">
    <source>
        <dbReference type="Pfam" id="PF12937"/>
    </source>
</evidence>
<dbReference type="EMBL" id="KN822012">
    <property type="protein sequence ID" value="KIM67482.1"/>
    <property type="molecule type" value="Genomic_DNA"/>
</dbReference>
<proteinExistence type="predicted"/>
<feature type="domain" description="F-box" evidence="2">
    <location>
        <begin position="50"/>
        <end position="108"/>
    </location>
</feature>
<evidence type="ECO:0000256" key="1">
    <source>
        <dbReference type="SAM" id="Coils"/>
    </source>
</evidence>
<keyword evidence="1" id="KW-0175">Coiled coil</keyword>
<dbReference type="HOGENOM" id="CLU_023752_1_0_1"/>
<keyword evidence="4" id="KW-1185">Reference proteome</keyword>
<gene>
    <name evidence="3" type="ORF">SCLCIDRAFT_1105810</name>
</gene>
<dbReference type="Proteomes" id="UP000053989">
    <property type="component" value="Unassembled WGS sequence"/>
</dbReference>
<organism evidence="3 4">
    <name type="scientific">Scleroderma citrinum Foug A</name>
    <dbReference type="NCBI Taxonomy" id="1036808"/>
    <lineage>
        <taxon>Eukaryota</taxon>
        <taxon>Fungi</taxon>
        <taxon>Dikarya</taxon>
        <taxon>Basidiomycota</taxon>
        <taxon>Agaricomycotina</taxon>
        <taxon>Agaricomycetes</taxon>
        <taxon>Agaricomycetidae</taxon>
        <taxon>Boletales</taxon>
        <taxon>Sclerodermatineae</taxon>
        <taxon>Sclerodermataceae</taxon>
        <taxon>Scleroderma</taxon>
    </lineage>
</organism>
<dbReference type="Gene3D" id="1.20.1280.50">
    <property type="match status" value="1"/>
</dbReference>
<dbReference type="Pfam" id="PF12937">
    <property type="entry name" value="F-box-like"/>
    <property type="match status" value="1"/>
</dbReference>
<name>A0A0C3ARB9_9AGAM</name>
<feature type="coiled-coil region" evidence="1">
    <location>
        <begin position="4"/>
        <end position="31"/>
    </location>
</feature>
<reference evidence="3 4" key="1">
    <citation type="submission" date="2014-04" db="EMBL/GenBank/DDBJ databases">
        <authorList>
            <consortium name="DOE Joint Genome Institute"/>
            <person name="Kuo A."/>
            <person name="Kohler A."/>
            <person name="Nagy L.G."/>
            <person name="Floudas D."/>
            <person name="Copeland A."/>
            <person name="Barry K.W."/>
            <person name="Cichocki N."/>
            <person name="Veneault-Fourrey C."/>
            <person name="LaButti K."/>
            <person name="Lindquist E.A."/>
            <person name="Lipzen A."/>
            <person name="Lundell T."/>
            <person name="Morin E."/>
            <person name="Murat C."/>
            <person name="Sun H."/>
            <person name="Tunlid A."/>
            <person name="Henrissat B."/>
            <person name="Grigoriev I.V."/>
            <person name="Hibbett D.S."/>
            <person name="Martin F."/>
            <person name="Nordberg H.P."/>
            <person name="Cantor M.N."/>
            <person name="Hua S.X."/>
        </authorList>
    </citation>
    <scope>NUCLEOTIDE SEQUENCE [LARGE SCALE GENOMIC DNA]</scope>
    <source>
        <strain evidence="3 4">Foug A</strain>
    </source>
</reference>
<accession>A0A0C3ARB9</accession>
<dbReference type="InParanoid" id="A0A0C3ARB9"/>
<sequence>MDELATARIELARLEAKAENLLQQFLDTKEAGTAQRAKIDALLRNRPTPINRLPAELLLDILSLAIPRRMDVSLSVYKYDGRRKLELASVSRRWRDIIFGCPSLWTTIEVDPSTPSPAVYLKRSHDAPLDVIIQCQPRYGFAGHKEVDLLLAKLASLIPSVQRWRSMVITGDLDLLQIHNPIVRKFSRLTFPSLKSVIIRPREPLDANHGNALLTYPDFLAPKYTPVLENMELVSYPQSARFRTVNTLKSLKLTLFPNIDPTIIRQIPAESLMSLSLRGDVSFLGLIPNSIHFPLLHTLNLQLVGGRQFLEAIVVPVLTQFAYVCDPREDRTAVVFGDPGSKFDCVHRLKFSPGASLPHDSIDYGDAVTLSRAFPCVHHAQVDLRLISPLFDDHPDSWRFLESLTFHTLHSNDWLPTDRLVSWLKRRQKLGLPRLRLKFLTAAIDNSWKVAHENDAGLFSKLYEELRMHCILDVEDFLLKPDMYLSMEGDSPLRVVSVKFVN</sequence>
<evidence type="ECO:0000313" key="3">
    <source>
        <dbReference type="EMBL" id="KIM67482.1"/>
    </source>
</evidence>
<evidence type="ECO:0000313" key="4">
    <source>
        <dbReference type="Proteomes" id="UP000053989"/>
    </source>
</evidence>
<dbReference type="InterPro" id="IPR001810">
    <property type="entry name" value="F-box_dom"/>
</dbReference>